<dbReference type="InterPro" id="IPR046335">
    <property type="entry name" value="LacI/GalR-like_sensor"/>
</dbReference>
<dbReference type="PANTHER" id="PTHR30146:SF109">
    <property type="entry name" value="HTH-TYPE TRANSCRIPTIONAL REGULATOR GALS"/>
    <property type="match status" value="1"/>
</dbReference>
<dbReference type="GO" id="GO:0003700">
    <property type="term" value="F:DNA-binding transcription factor activity"/>
    <property type="evidence" value="ECO:0007669"/>
    <property type="project" value="TreeGrafter"/>
</dbReference>
<dbReference type="Pfam" id="PF13377">
    <property type="entry name" value="Peripla_BP_3"/>
    <property type="match status" value="1"/>
</dbReference>
<dbReference type="Proteomes" id="UP000217265">
    <property type="component" value="Chromosome"/>
</dbReference>
<dbReference type="SUPFAM" id="SSF47413">
    <property type="entry name" value="lambda repressor-like DNA-binding domains"/>
    <property type="match status" value="1"/>
</dbReference>
<dbReference type="PANTHER" id="PTHR30146">
    <property type="entry name" value="LACI-RELATED TRANSCRIPTIONAL REPRESSOR"/>
    <property type="match status" value="1"/>
</dbReference>
<feature type="domain" description="HTH lacI-type" evidence="4">
    <location>
        <begin position="73"/>
        <end position="123"/>
    </location>
</feature>
<dbReference type="EMBL" id="CP023344">
    <property type="protein sequence ID" value="ATC64679.1"/>
    <property type="molecule type" value="Genomic_DNA"/>
</dbReference>
<dbReference type="Gene3D" id="3.40.50.2300">
    <property type="match status" value="2"/>
</dbReference>
<dbReference type="AlphaFoldDB" id="A0A290Q7Q3"/>
<keyword evidence="2" id="KW-0238">DNA-binding</keyword>
<dbReference type="Gene3D" id="1.10.260.40">
    <property type="entry name" value="lambda repressor-like DNA-binding domains"/>
    <property type="match status" value="1"/>
</dbReference>
<dbReference type="InterPro" id="IPR028082">
    <property type="entry name" value="Peripla_BP_I"/>
</dbReference>
<keyword evidence="1" id="KW-0805">Transcription regulation</keyword>
<dbReference type="Pfam" id="PF00356">
    <property type="entry name" value="LacI"/>
    <property type="match status" value="1"/>
</dbReference>
<reference evidence="5 6" key="1">
    <citation type="submission" date="2017-09" db="EMBL/GenBank/DDBJ databases">
        <title>Complete genome sequence of Verrucomicrobial strain HZ-65, isolated from freshwater.</title>
        <authorList>
            <person name="Choi A."/>
        </authorList>
    </citation>
    <scope>NUCLEOTIDE SEQUENCE [LARGE SCALE GENOMIC DNA]</scope>
    <source>
        <strain evidence="5 6">HZ-65</strain>
    </source>
</reference>
<dbReference type="RefSeq" id="WP_096056310.1">
    <property type="nucleotide sequence ID" value="NZ_CP023344.1"/>
</dbReference>
<protein>
    <recommendedName>
        <fullName evidence="4">HTH lacI-type domain-containing protein</fullName>
    </recommendedName>
</protein>
<dbReference type="OrthoDB" id="185538at2"/>
<keyword evidence="6" id="KW-1185">Reference proteome</keyword>
<dbReference type="KEGG" id="vbh:CMV30_12325"/>
<dbReference type="SUPFAM" id="SSF53822">
    <property type="entry name" value="Periplasmic binding protein-like I"/>
    <property type="match status" value="1"/>
</dbReference>
<dbReference type="PROSITE" id="PS50932">
    <property type="entry name" value="HTH_LACI_2"/>
    <property type="match status" value="1"/>
</dbReference>
<evidence type="ECO:0000256" key="2">
    <source>
        <dbReference type="ARBA" id="ARBA00023125"/>
    </source>
</evidence>
<gene>
    <name evidence="5" type="ORF">CMV30_12325</name>
</gene>
<sequence length="407" mass="44800">MRRGDVLDAGELRQIISDKCPNALEPSDHNEESTHFPVFDSLSRGSLSVAAVQKIVSSPQPKTPQPRIRSSTDFARYVGLARTTVSRVLNGQPGLKKKTIERVNRAIEETGFVPNAYALHLKGKRTSTIGVCMQNLMTQTLVHKLASLQQRLRDKDFTTFIEVVDPSSSWDVIRHFLSLRVDAVVFIGYFDEAQMAQHLKSLATSGTPSTVIDHFGIKGANTVSLDRVLGMAGIVEHLYALGHRTFGLLAYSDTVRSTLDRARGIRESLAVHGLDFDKCTVSLDHLHVRGNDFEYGRALAKSFVERGSLPTAFIALNDEIAVGAMHGLKELGVRVPHDVSVTGFNNQDICLMTAPSLTSVDQRIDVTVEAAVEMLLSQIDKTPRVKPLVRMIDPQLIIRASTGPARR</sequence>
<organism evidence="5 6">
    <name type="scientific">Nibricoccus aquaticus</name>
    <dbReference type="NCBI Taxonomy" id="2576891"/>
    <lineage>
        <taxon>Bacteria</taxon>
        <taxon>Pseudomonadati</taxon>
        <taxon>Verrucomicrobiota</taxon>
        <taxon>Opitutia</taxon>
        <taxon>Opitutales</taxon>
        <taxon>Opitutaceae</taxon>
        <taxon>Nibricoccus</taxon>
    </lineage>
</organism>
<dbReference type="SMART" id="SM00354">
    <property type="entry name" value="HTH_LACI"/>
    <property type="match status" value="1"/>
</dbReference>
<dbReference type="InterPro" id="IPR010982">
    <property type="entry name" value="Lambda_DNA-bd_dom_sf"/>
</dbReference>
<keyword evidence="3" id="KW-0804">Transcription</keyword>
<dbReference type="GO" id="GO:0000976">
    <property type="term" value="F:transcription cis-regulatory region binding"/>
    <property type="evidence" value="ECO:0007669"/>
    <property type="project" value="TreeGrafter"/>
</dbReference>
<dbReference type="InterPro" id="IPR000843">
    <property type="entry name" value="HTH_LacI"/>
</dbReference>
<accession>A0A290Q7Q3</accession>
<name>A0A290Q7Q3_9BACT</name>
<evidence type="ECO:0000313" key="5">
    <source>
        <dbReference type="EMBL" id="ATC64679.1"/>
    </source>
</evidence>
<evidence type="ECO:0000313" key="6">
    <source>
        <dbReference type="Proteomes" id="UP000217265"/>
    </source>
</evidence>
<evidence type="ECO:0000259" key="4">
    <source>
        <dbReference type="PROSITE" id="PS50932"/>
    </source>
</evidence>
<proteinExistence type="predicted"/>
<dbReference type="CDD" id="cd06267">
    <property type="entry name" value="PBP1_LacI_sugar_binding-like"/>
    <property type="match status" value="1"/>
</dbReference>
<evidence type="ECO:0000256" key="3">
    <source>
        <dbReference type="ARBA" id="ARBA00023163"/>
    </source>
</evidence>
<dbReference type="CDD" id="cd01392">
    <property type="entry name" value="HTH_LacI"/>
    <property type="match status" value="1"/>
</dbReference>
<evidence type="ECO:0000256" key="1">
    <source>
        <dbReference type="ARBA" id="ARBA00023015"/>
    </source>
</evidence>